<reference evidence="1 2" key="1">
    <citation type="journal article" date="2015" name="Genome Announc.">
        <title>Complete Genome Sequence of a Novel Bacterium within the Family Rhodocyclaceae That Degrades Polycyclic Aromatic Hydrocarbons.</title>
        <authorList>
            <person name="Singleton D.R."/>
            <person name="Dickey A.N."/>
            <person name="Scholl E.H."/>
            <person name="Wright F.A."/>
            <person name="Aitken M.D."/>
        </authorList>
    </citation>
    <scope>NUCLEOTIDE SEQUENCE [LARGE SCALE GENOMIC DNA]</scope>
    <source>
        <strain evidence="2">PG1-Ca6</strain>
    </source>
</reference>
<evidence type="ECO:0008006" key="3">
    <source>
        <dbReference type="Google" id="ProtNLM"/>
    </source>
</evidence>
<dbReference type="InterPro" id="IPR025534">
    <property type="entry name" value="DUF4420"/>
</dbReference>
<accession>A0A0C5J7S4</accession>
<name>A0A0C5J7S4_9PROT</name>
<dbReference type="Proteomes" id="UP000061603">
    <property type="component" value="Chromosome"/>
</dbReference>
<keyword evidence="2" id="KW-1185">Reference proteome</keyword>
<evidence type="ECO:0000313" key="2">
    <source>
        <dbReference type="Proteomes" id="UP000061603"/>
    </source>
</evidence>
<dbReference type="KEGG" id="rbu:PG1C_02825"/>
<dbReference type="STRING" id="1565605.PG1C_02825"/>
<gene>
    <name evidence="1" type="ORF">PG1C_02825</name>
</gene>
<sequence length="325" mass="36521">MTADHLPWEGIQTPTSEINRLRVDHSHPHDFFWGKDVSGHYLLVLRFDAALLNNIKVRKMALTGITMDIRIISNTSDGVFLITLQNAENADIFFTLCDALVEKTRRVPDVHAAIAIIYAQLERWRTLLSRANRNRLSAQEIQGLFGELQFLEECIDGQHVSVQAAIEGWQGPMGAPHDFIFGQSAVEIKSISGSYADSVKISTESQLTTHLETLHLRIVFLAVDTDCKTGLSLNDFIIRLKEKISDNDFVSAFEEKLAEVGYIDIPEYDFPCFSVVRIRTYQVRDGFPRITPESLALGISDVSYCIAFSSIAEYICDSFIPGSQK</sequence>
<protein>
    <recommendedName>
        <fullName evidence="3">PD-(D/E)XK motif protein</fullName>
    </recommendedName>
</protein>
<dbReference type="AlphaFoldDB" id="A0A0C5J7S4"/>
<dbReference type="EMBL" id="CP010554">
    <property type="protein sequence ID" value="AJP47684.1"/>
    <property type="molecule type" value="Genomic_DNA"/>
</dbReference>
<organism evidence="1 2">
    <name type="scientific">Rugosibacter aromaticivorans</name>
    <dbReference type="NCBI Taxonomy" id="1565605"/>
    <lineage>
        <taxon>Bacteria</taxon>
        <taxon>Pseudomonadati</taxon>
        <taxon>Pseudomonadota</taxon>
        <taxon>Betaproteobacteria</taxon>
        <taxon>Nitrosomonadales</taxon>
        <taxon>Sterolibacteriaceae</taxon>
        <taxon>Rugosibacter</taxon>
    </lineage>
</organism>
<dbReference type="HOGENOM" id="CLU_069764_0_1_4"/>
<dbReference type="Pfam" id="PF14390">
    <property type="entry name" value="DUF4420"/>
    <property type="match status" value="1"/>
</dbReference>
<proteinExistence type="predicted"/>
<evidence type="ECO:0000313" key="1">
    <source>
        <dbReference type="EMBL" id="AJP47684.1"/>
    </source>
</evidence>